<gene>
    <name evidence="5" type="ordered locus">Spirs_1216</name>
</gene>
<dbReference type="KEGG" id="ssm:Spirs_1216"/>
<name>E1R2R1_SEDSS</name>
<evidence type="ECO:0000256" key="1">
    <source>
        <dbReference type="ARBA" id="ARBA00005336"/>
    </source>
</evidence>
<dbReference type="STRING" id="573413.Spirs_1216"/>
<keyword evidence="6" id="KW-1185">Reference proteome</keyword>
<comment type="similarity">
    <text evidence="1 3">Belongs to the glycosyl hydrolase 3 family.</text>
</comment>
<dbReference type="InterPro" id="IPR013783">
    <property type="entry name" value="Ig-like_fold"/>
</dbReference>
<dbReference type="InterPro" id="IPR036962">
    <property type="entry name" value="Glyco_hydro_3_N_sf"/>
</dbReference>
<dbReference type="CAZy" id="GH3">
    <property type="family name" value="Glycoside Hydrolase Family 3"/>
</dbReference>
<sequence length="784" mass="85044">MQDYHDQALTLCKKMTIHEKLAQMYSVWFNIRPDGSLWLKDHTGMIVTESPVRFEELLKDGVGEITRPLGSQPIDARTAVKALNSIQEFLVKGTRLGIPALAHEECLAGLMAKGATLFPSGISLGALWDEGLVEKIARAIGDELYSVGSRQGLAPVLDVSRDARWGRTEESMGEDPYLVGTLATAYVRGFQGNDGRLLATLKHYVGHSFSEGARNHAPVRMGEDELSDVMLLPFEMAVKLAHAASVMPAYHDIDGIPMHASLTYLRDILREKWGFDGIIVSDYSGIGQLCHDHRVAEDLASAACLAIEAGVDVELPGHECYKSGALAAIERGDLPVALVDGCVTRVLEQKIRIGLFEHPYADVDAISLRSDEHLALAYEAAVKSMVLLKNDGILPLTTGKKIALIGPLADDPLCFFGGYSFPVHHILSSLEDRDEGAMTLKEVFESVPGALFSYAKGCDILSQRPKDAPVFPGDVHLDGSAQHSYVSHDKSGFPSAIEVARSADVVVLALGDLAGLFLAGTVGEGSDASSLVLPGVQQELLEELLGLGKPVVLVLLSGRPYSLKIAAERCSAILQAWLPGQKGGQAVVDILYGRQNPSGRLPVSIPKAAGAMPFFYNHKIKSAGTPIQLDFGATYPFGHGLNYTSFSFDAFRLDDKRVAIEGEITGSFIVRNSGERDGEEVIQIYVRDLYASRVRPVEELKGFKRVHLAKGESALVRFTVPVDMLNFTKGNFVRVVEAGAFEISIGRSSKDILFTDTVQVTGEDRILPEQWNMQSSITLSPCAF</sequence>
<evidence type="ECO:0000256" key="3">
    <source>
        <dbReference type="RuleBase" id="RU361161"/>
    </source>
</evidence>
<dbReference type="SMART" id="SM01217">
    <property type="entry name" value="Fn3_like"/>
    <property type="match status" value="1"/>
</dbReference>
<proteinExistence type="inferred from homology"/>
<dbReference type="SUPFAM" id="SSF52279">
    <property type="entry name" value="Beta-D-glucan exohydrolase, C-terminal domain"/>
    <property type="match status" value="1"/>
</dbReference>
<keyword evidence="3" id="KW-0326">Glycosidase</keyword>
<evidence type="ECO:0000313" key="5">
    <source>
        <dbReference type="EMBL" id="ADK80343.1"/>
    </source>
</evidence>
<dbReference type="Proteomes" id="UP000002318">
    <property type="component" value="Chromosome"/>
</dbReference>
<protein>
    <submittedName>
        <fullName evidence="5">Glycoside hydrolase family 3 domain protein</fullName>
    </submittedName>
</protein>
<dbReference type="EMBL" id="CP002116">
    <property type="protein sequence ID" value="ADK80343.1"/>
    <property type="molecule type" value="Genomic_DNA"/>
</dbReference>
<dbReference type="PROSITE" id="PS00775">
    <property type="entry name" value="GLYCOSYL_HYDROL_F3"/>
    <property type="match status" value="1"/>
</dbReference>
<evidence type="ECO:0000256" key="2">
    <source>
        <dbReference type="ARBA" id="ARBA00022801"/>
    </source>
</evidence>
<dbReference type="InterPro" id="IPR017853">
    <property type="entry name" value="GH"/>
</dbReference>
<dbReference type="Gene3D" id="3.40.50.1700">
    <property type="entry name" value="Glycoside hydrolase family 3 C-terminal domain"/>
    <property type="match status" value="1"/>
</dbReference>
<dbReference type="GO" id="GO:0008422">
    <property type="term" value="F:beta-glucosidase activity"/>
    <property type="evidence" value="ECO:0007669"/>
    <property type="project" value="UniProtKB-ARBA"/>
</dbReference>
<dbReference type="Gene3D" id="3.20.20.300">
    <property type="entry name" value="Glycoside hydrolase, family 3, N-terminal domain"/>
    <property type="match status" value="1"/>
</dbReference>
<dbReference type="PRINTS" id="PR00133">
    <property type="entry name" value="GLHYDRLASE3"/>
</dbReference>
<dbReference type="AlphaFoldDB" id="E1R2R1"/>
<dbReference type="Pfam" id="PF00933">
    <property type="entry name" value="Glyco_hydro_3"/>
    <property type="match status" value="1"/>
</dbReference>
<dbReference type="InterPro" id="IPR001764">
    <property type="entry name" value="Glyco_hydro_3_N"/>
</dbReference>
<dbReference type="OrthoDB" id="9805821at2"/>
<dbReference type="InterPro" id="IPR002772">
    <property type="entry name" value="Glyco_hydro_3_C"/>
</dbReference>
<reference evidence="5 6" key="1">
    <citation type="journal article" date="2010" name="Stand. Genomic Sci.">
        <title>Complete genome sequence of Spirochaeta smaragdinae type strain (SEBR 4228).</title>
        <authorList>
            <person name="Mavromatis K."/>
            <person name="Yasawong M."/>
            <person name="Chertkov O."/>
            <person name="Lapidus A."/>
            <person name="Lucas S."/>
            <person name="Nolan M."/>
            <person name="Del Rio T.G."/>
            <person name="Tice H."/>
            <person name="Cheng J.F."/>
            <person name="Pitluck S."/>
            <person name="Liolios K."/>
            <person name="Ivanova N."/>
            <person name="Tapia R."/>
            <person name="Han C."/>
            <person name="Bruce D."/>
            <person name="Goodwin L."/>
            <person name="Pati A."/>
            <person name="Chen A."/>
            <person name="Palaniappan K."/>
            <person name="Land M."/>
            <person name="Hauser L."/>
            <person name="Chang Y.J."/>
            <person name="Jeffries C.D."/>
            <person name="Detter J.C."/>
            <person name="Rohde M."/>
            <person name="Brambilla E."/>
            <person name="Spring S."/>
            <person name="Goker M."/>
            <person name="Sikorski J."/>
            <person name="Woyke T."/>
            <person name="Bristow J."/>
            <person name="Eisen J.A."/>
            <person name="Markowitz V."/>
            <person name="Hugenholtz P."/>
            <person name="Klenk H.P."/>
            <person name="Kyrpides N.C."/>
        </authorList>
    </citation>
    <scope>NUCLEOTIDE SEQUENCE [LARGE SCALE GENOMIC DNA]</scope>
    <source>
        <strain evidence="6">DSM 11293 / JCM 15392 / SEBR 4228</strain>
    </source>
</reference>
<dbReference type="HOGENOM" id="CLU_004542_5_1_12"/>
<keyword evidence="2 3" id="KW-0378">Hydrolase</keyword>
<dbReference type="FunFam" id="2.60.40.10:FF:000495">
    <property type="entry name" value="Periplasmic beta-glucosidase"/>
    <property type="match status" value="1"/>
</dbReference>
<dbReference type="RefSeq" id="WP_013253807.1">
    <property type="nucleotide sequence ID" value="NC_014364.1"/>
</dbReference>
<dbReference type="SUPFAM" id="SSF51445">
    <property type="entry name" value="(Trans)glycosidases"/>
    <property type="match status" value="1"/>
</dbReference>
<organism evidence="5 6">
    <name type="scientific">Sediminispirochaeta smaragdinae (strain DSM 11293 / JCM 15392 / SEBR 4228)</name>
    <name type="common">Spirochaeta smaragdinae</name>
    <dbReference type="NCBI Taxonomy" id="573413"/>
    <lineage>
        <taxon>Bacteria</taxon>
        <taxon>Pseudomonadati</taxon>
        <taxon>Spirochaetota</taxon>
        <taxon>Spirochaetia</taxon>
        <taxon>Spirochaetales</taxon>
        <taxon>Spirochaetaceae</taxon>
        <taxon>Sediminispirochaeta</taxon>
    </lineage>
</organism>
<dbReference type="Pfam" id="PF01915">
    <property type="entry name" value="Glyco_hydro_3_C"/>
    <property type="match status" value="1"/>
</dbReference>
<feature type="domain" description="Fibronectin type III-like" evidence="4">
    <location>
        <begin position="680"/>
        <end position="749"/>
    </location>
</feature>
<dbReference type="InterPro" id="IPR036881">
    <property type="entry name" value="Glyco_hydro_3_C_sf"/>
</dbReference>
<dbReference type="PANTHER" id="PTHR30620:SF123">
    <property type="entry name" value="BETA-XYLOSIDASE"/>
    <property type="match status" value="1"/>
</dbReference>
<accession>E1R2R1</accession>
<dbReference type="GO" id="GO:0009251">
    <property type="term" value="P:glucan catabolic process"/>
    <property type="evidence" value="ECO:0007669"/>
    <property type="project" value="TreeGrafter"/>
</dbReference>
<dbReference type="PANTHER" id="PTHR30620">
    <property type="entry name" value="PERIPLASMIC BETA-GLUCOSIDASE-RELATED"/>
    <property type="match status" value="1"/>
</dbReference>
<dbReference type="InterPro" id="IPR026891">
    <property type="entry name" value="Fn3-like"/>
</dbReference>
<evidence type="ECO:0000313" key="6">
    <source>
        <dbReference type="Proteomes" id="UP000002318"/>
    </source>
</evidence>
<dbReference type="InterPro" id="IPR019800">
    <property type="entry name" value="Glyco_hydro_3_AS"/>
</dbReference>
<evidence type="ECO:0000259" key="4">
    <source>
        <dbReference type="SMART" id="SM01217"/>
    </source>
</evidence>
<dbReference type="Pfam" id="PF14310">
    <property type="entry name" value="Fn3-like"/>
    <property type="match status" value="1"/>
</dbReference>
<dbReference type="Gene3D" id="2.60.40.10">
    <property type="entry name" value="Immunoglobulins"/>
    <property type="match status" value="1"/>
</dbReference>
<dbReference type="InterPro" id="IPR051915">
    <property type="entry name" value="Cellulose_Degrad_GH3"/>
</dbReference>
<dbReference type="eggNOG" id="COG1472">
    <property type="taxonomic scope" value="Bacteria"/>
</dbReference>